<organism evidence="2">
    <name type="scientific">freshwater metagenome</name>
    <dbReference type="NCBI Taxonomy" id="449393"/>
    <lineage>
        <taxon>unclassified sequences</taxon>
        <taxon>metagenomes</taxon>
        <taxon>ecological metagenomes</taxon>
    </lineage>
</organism>
<sequence>MRIKNRTTTATVLALVFCCLGATSAVAATKTVPVPIPAPTPAPNSGGQEFGQPNLADMPIVEGSRAKRLANGRAAAPANAPDVVQQAIWAANAIVGRPYVYGGGHASFVSRGYDCSGTVSYALHGASLLSSPLDSGLFMRWGTRGVGRWITVRTNPGHAYVDIAGLRLDTSAAEDPRGGKGPRWRPLRKSNSGYVARHPLGF</sequence>
<feature type="region of interest" description="Disordered" evidence="1">
    <location>
        <begin position="171"/>
        <end position="190"/>
    </location>
</feature>
<dbReference type="Gene3D" id="3.90.1720.10">
    <property type="entry name" value="endopeptidase domain like (from Nostoc punctiforme)"/>
    <property type="match status" value="1"/>
</dbReference>
<evidence type="ECO:0000256" key="1">
    <source>
        <dbReference type="SAM" id="MobiDB-lite"/>
    </source>
</evidence>
<dbReference type="AlphaFoldDB" id="A0A6J7RTA7"/>
<gene>
    <name evidence="2" type="ORF">UFOPK4175_00432</name>
</gene>
<evidence type="ECO:0000313" key="2">
    <source>
        <dbReference type="EMBL" id="CAB5032059.1"/>
    </source>
</evidence>
<protein>
    <submittedName>
        <fullName evidence="2">Unannotated protein</fullName>
    </submittedName>
</protein>
<proteinExistence type="predicted"/>
<dbReference type="SUPFAM" id="SSF54001">
    <property type="entry name" value="Cysteine proteinases"/>
    <property type="match status" value="1"/>
</dbReference>
<dbReference type="EMBL" id="CAFBPX010000055">
    <property type="protein sequence ID" value="CAB5032059.1"/>
    <property type="molecule type" value="Genomic_DNA"/>
</dbReference>
<dbReference type="InterPro" id="IPR038765">
    <property type="entry name" value="Papain-like_cys_pep_sf"/>
</dbReference>
<reference evidence="2" key="1">
    <citation type="submission" date="2020-05" db="EMBL/GenBank/DDBJ databases">
        <authorList>
            <person name="Chiriac C."/>
            <person name="Salcher M."/>
            <person name="Ghai R."/>
            <person name="Kavagutti S V."/>
        </authorList>
    </citation>
    <scope>NUCLEOTIDE SEQUENCE</scope>
</reference>
<name>A0A6J7RTA7_9ZZZZ</name>
<accession>A0A6J7RTA7</accession>